<keyword evidence="1" id="KW-0812">Transmembrane</keyword>
<dbReference type="PANTHER" id="PTHR46160:SF9">
    <property type="entry name" value="PROTEIN PRY2-RELATED"/>
    <property type="match status" value="1"/>
</dbReference>
<dbReference type="Pfam" id="PF00094">
    <property type="entry name" value="VWD"/>
    <property type="match status" value="1"/>
</dbReference>
<reference evidence="3" key="2">
    <citation type="submission" date="2025-09" db="UniProtKB">
        <authorList>
            <consortium name="Ensembl"/>
        </authorList>
    </citation>
    <scope>IDENTIFICATION</scope>
</reference>
<dbReference type="Ensembl" id="ENSPTXT00000021982.1">
    <property type="protein sequence ID" value="ENSPTXP00000021331.1"/>
    <property type="gene ID" value="ENSPTXG00000014764.1"/>
</dbReference>
<keyword evidence="1" id="KW-0472">Membrane</keyword>
<evidence type="ECO:0000313" key="3">
    <source>
        <dbReference type="Ensembl" id="ENSPTXP00000021331.1"/>
    </source>
</evidence>
<protein>
    <recommendedName>
        <fullName evidence="2">VWFD domain-containing protein</fullName>
    </recommendedName>
</protein>
<dbReference type="PANTHER" id="PTHR46160">
    <property type="entry name" value="ALPHA-TECTORIN-RELATED"/>
    <property type="match status" value="1"/>
</dbReference>
<accession>A0A670ZG93</accession>
<feature type="transmembrane region" description="Helical" evidence="1">
    <location>
        <begin position="141"/>
        <end position="163"/>
    </location>
</feature>
<sequence>IGTDCVPWEQCGCSYNGRYYLKGETFFLEGENCQRKYYCDGSISALEANGSFCGPEQFCGTRKGVFGCHALPDGILTGDPHYFTFDGSVAHFQGTCAYEISKLCNASSPFFFRIMAQNQHRGNSLVSFVTRVEIWLKSSMLSFLIVLKTGLIVEVCGILPYVIATSQLLLCLPVLPKTHSRDILEH</sequence>
<organism evidence="3 4">
    <name type="scientific">Pseudonaja textilis</name>
    <name type="common">Eastern brown snake</name>
    <dbReference type="NCBI Taxonomy" id="8673"/>
    <lineage>
        <taxon>Eukaryota</taxon>
        <taxon>Metazoa</taxon>
        <taxon>Chordata</taxon>
        <taxon>Craniata</taxon>
        <taxon>Vertebrata</taxon>
        <taxon>Euteleostomi</taxon>
        <taxon>Lepidosauria</taxon>
        <taxon>Squamata</taxon>
        <taxon>Bifurcata</taxon>
        <taxon>Unidentata</taxon>
        <taxon>Episquamata</taxon>
        <taxon>Toxicofera</taxon>
        <taxon>Serpentes</taxon>
        <taxon>Colubroidea</taxon>
        <taxon>Elapidae</taxon>
        <taxon>Hydrophiinae</taxon>
        <taxon>Pseudonaja</taxon>
    </lineage>
</organism>
<feature type="domain" description="VWFD" evidence="2">
    <location>
        <begin position="72"/>
        <end position="186"/>
    </location>
</feature>
<name>A0A670ZG93_PSETE</name>
<keyword evidence="1" id="KW-1133">Transmembrane helix</keyword>
<dbReference type="InterPro" id="IPR052749">
    <property type="entry name" value="Alpha-tectorin"/>
</dbReference>
<dbReference type="PROSITE" id="PS51233">
    <property type="entry name" value="VWFD"/>
    <property type="match status" value="1"/>
</dbReference>
<dbReference type="InterPro" id="IPR001846">
    <property type="entry name" value="VWF_type-D"/>
</dbReference>
<dbReference type="AlphaFoldDB" id="A0A670ZG93"/>
<keyword evidence="4" id="KW-1185">Reference proteome</keyword>
<dbReference type="Proteomes" id="UP000472273">
    <property type="component" value="Unplaced"/>
</dbReference>
<reference evidence="3" key="1">
    <citation type="submission" date="2025-08" db="UniProtKB">
        <authorList>
            <consortium name="Ensembl"/>
        </authorList>
    </citation>
    <scope>IDENTIFICATION</scope>
</reference>
<evidence type="ECO:0000259" key="2">
    <source>
        <dbReference type="PROSITE" id="PS51233"/>
    </source>
</evidence>
<evidence type="ECO:0000256" key="1">
    <source>
        <dbReference type="SAM" id="Phobius"/>
    </source>
</evidence>
<proteinExistence type="predicted"/>
<dbReference type="OMA" id="QPHCVHF"/>
<evidence type="ECO:0000313" key="4">
    <source>
        <dbReference type="Proteomes" id="UP000472273"/>
    </source>
</evidence>
<dbReference type="GeneTree" id="ENSGT01030000236274"/>